<dbReference type="Pfam" id="PF01609">
    <property type="entry name" value="DDE_Tnp_1"/>
    <property type="match status" value="1"/>
</dbReference>
<protein>
    <submittedName>
        <fullName evidence="3">Transposase</fullName>
    </submittedName>
</protein>
<feature type="domain" description="Insertion element IS402-like" evidence="2">
    <location>
        <begin position="35"/>
        <end position="107"/>
    </location>
</feature>
<evidence type="ECO:0000259" key="1">
    <source>
        <dbReference type="Pfam" id="PF01609"/>
    </source>
</evidence>
<reference evidence="3" key="1">
    <citation type="submission" date="2004-09" db="EMBL/GenBank/DDBJ databases">
        <title>Functional Insertion Sequences in Rhizobia.</title>
        <authorList>
            <person name="Hernandez-Lucas I."/>
            <person name="Guo X."/>
            <person name="Gaytan M.A."/>
            <person name="Ramirez-Trujillo A."/>
            <person name="Perez-Rueda E."/>
            <person name="Flores M."/>
            <person name="Broughton W."/>
            <person name="Martinez E."/>
            <person name="Mavingui P."/>
        </authorList>
    </citation>
    <scope>NUCLEOTIDE SEQUENCE</scope>
    <source>
        <strain evidence="3">CFN299</strain>
    </source>
</reference>
<organism evidence="3">
    <name type="scientific">Rhizobium tropici</name>
    <dbReference type="NCBI Taxonomy" id="398"/>
    <lineage>
        <taxon>Bacteria</taxon>
        <taxon>Pseudomonadati</taxon>
        <taxon>Pseudomonadota</taxon>
        <taxon>Alphaproteobacteria</taxon>
        <taxon>Hyphomicrobiales</taxon>
        <taxon>Rhizobiaceae</taxon>
        <taxon>Rhizobium/Agrobacterium group</taxon>
        <taxon>Rhizobium</taxon>
    </lineage>
</organism>
<dbReference type="PANTHER" id="PTHR30007">
    <property type="entry name" value="PHP DOMAIN PROTEIN"/>
    <property type="match status" value="1"/>
</dbReference>
<evidence type="ECO:0000313" key="3">
    <source>
        <dbReference type="EMBL" id="AAW82882.1"/>
    </source>
</evidence>
<dbReference type="Pfam" id="PF13340">
    <property type="entry name" value="DUF4096"/>
    <property type="match status" value="1"/>
</dbReference>
<evidence type="ECO:0000259" key="2">
    <source>
        <dbReference type="Pfam" id="PF13340"/>
    </source>
</evidence>
<dbReference type="GO" id="GO:0004803">
    <property type="term" value="F:transposase activity"/>
    <property type="evidence" value="ECO:0007669"/>
    <property type="project" value="InterPro"/>
</dbReference>
<name>Q3L240_RHITR</name>
<feature type="domain" description="Transposase IS4-like" evidence="1">
    <location>
        <begin position="125"/>
        <end position="280"/>
    </location>
</feature>
<dbReference type="EMBL" id="AY753544">
    <property type="protein sequence ID" value="AAW82882.1"/>
    <property type="molecule type" value="Genomic_DNA"/>
</dbReference>
<dbReference type="GO" id="GO:0006313">
    <property type="term" value="P:DNA transposition"/>
    <property type="evidence" value="ECO:0007669"/>
    <property type="project" value="InterPro"/>
</dbReference>
<dbReference type="InterPro" id="IPR002559">
    <property type="entry name" value="Transposase_11"/>
</dbReference>
<dbReference type="AlphaFoldDB" id="Q3L240"/>
<accession>Q3L240</accession>
<dbReference type="GO" id="GO:0003677">
    <property type="term" value="F:DNA binding"/>
    <property type="evidence" value="ECO:0007669"/>
    <property type="project" value="InterPro"/>
</dbReference>
<dbReference type="PANTHER" id="PTHR30007:SF0">
    <property type="entry name" value="TRANSPOSASE"/>
    <property type="match status" value="1"/>
</dbReference>
<proteinExistence type="predicted"/>
<sequence length="291" mass="33934">MIPSDLRDSMENTMAWTKITRRQYARRTARYASDMTDREWGLVQPFLPMPRRLGRPRTTDLREVVNALLYIATTGCQWRMLPKDFPPCSTVQRYFYEWRALGLWPRINHRLVMETRELEGKEASPTAGVIDSQSVKTTESGGIRGYDAGKKTKGRKRHIIIVDTLGLMVGLMVHSADIQDRDGAPDLLKSIRHRWPWLLHVFADGGYAGDKLKRRLKKIGRWTIEIIKRSDKAKGFEVLPRRWVVERTFAWLGRCRRLAKDVERSIASAEAWIMIAHIRLITRRLARYGYR</sequence>
<dbReference type="InterPro" id="IPR025161">
    <property type="entry name" value="IS402-like_dom"/>
</dbReference>
<dbReference type="NCBIfam" id="NF033580">
    <property type="entry name" value="transpos_IS5_3"/>
    <property type="match status" value="1"/>
</dbReference>